<protein>
    <submittedName>
        <fullName evidence="1">Uncharacterized protein</fullName>
    </submittedName>
</protein>
<accession>A0ACC2I0P6</accession>
<evidence type="ECO:0000313" key="2">
    <source>
        <dbReference type="Proteomes" id="UP001153331"/>
    </source>
</evidence>
<dbReference type="Proteomes" id="UP001153331">
    <property type="component" value="Unassembled WGS sequence"/>
</dbReference>
<dbReference type="EMBL" id="JAPHNI010000710">
    <property type="protein sequence ID" value="KAJ8108695.1"/>
    <property type="molecule type" value="Genomic_DNA"/>
</dbReference>
<sequence length="1363" mass="151352">MASAGRGVAKVLGINVDYRKEADPLENSGALSVSSVDTYVEREPTAAEWLSKFTPSLAGFKRYLRSLFPFLDWIFHYNLTWLFGDVVAGVTVGFVVIPQGMAYALLAQLPAEYGLYTSFVGFILYWAFATSKDITIGTVAVMSTIVGNIVVKVQKEHPNITAPEIARALSVIAGAVLLFIGLTRLGRIVELIPLVAITSFMTGAAISIGAGQVPALMGITGVNTRGPTYLVIIDTLKGLPRTKLDAAMGLSALAMLYAIRSFCNFMAKKQPSKKKLWFFVNTLRMAFVILLYIMISYVSNRHVKDAKKAKFRLLGKVPRGFQHAGAPKMNTEILSAIAPDIPVTIIVLILEHIAISKSFGRINNYVINPSQELVAVGFTNVIGPFLGAYPATGSFSRTAIKSKAGVRTPLAGIFTAIIVLLALYALTAMFFYIPMASLSAIIIHAVGDLITPPNVVYQFWETSPLEVIIFFAGVFVTIFTNIENGIYVTIAASFALLLWRQLFTHGQVLGKVRVYRATPDSIARKEDGAFAPTADHVSREAFVPINRQDGTNPDIDIDSPYPGILIFRFSEGYTYLNQQGYMDELVKHAQTIARPTTLDRYAKLGDRPWNDPGPRRGKQVNFDDNRPILRAIILDFSAVNNVDVTSVQGLIDVRAQLDRYAAPESVEWHFASINSRWTKRALTTAGFGYLDRERFAARQHWNPVYSYAPLDTPTPRKGDVEAQDEIQAVGGQKTFAGKVSTLHGSNRPFFHIDVAAAVESAISGIEQKLAHVSTDSSVNNQTEVPIKQSLEAFDLLRAVLGVLYVLIDFTFPAAETRYLLSPVQLVIIAALPSTLPVLPKMQTRLQPPKPTRAVSGHLILTPSDLQAMRSIPSQSNTYPCSNRSTTRITDLPDDVLIPIFARCTIETILTLRLTCTSFCATIHTYIKTIAPSSARTTFPGCNLLLAPPTAGYSLRWLRDLIPSQLASITLDKDKLRRHPYVNSGFLYGIPSDSPCTEALHWRQRITNGWKVLRRFHLISDNIYSSCDEDCKRPNAFRKVSGGVRTSRLWQAVSCQYAGCTEHGMKRVFGSRRRDSHDSQAKDHRDSTDPISEVRRRETQILKKRLAHLQNLSDQDLLDYTYLWRLLLHVFRPYSKPETTVSSPTKTQPAHSAIPSPSWPSIISDIAQGCSWLTWFILHTGPSPFLAQWTLPPSPSASTYIRNAIWRAWNARSPHQIELEREFAAKFEFALRRRCLSAERLKRLEAEIARGRAINTISLDCIPWGYDQHCRIPRLPSDFPWYEAGKVVWLDGEWGLACSPGTGWSQPGVLRAGLSRYRKGIRDGDVDPDERDSLAQVPYLVYLGTEEAGKMWPGSEGDGAELAF</sequence>
<comment type="caution">
    <text evidence="1">The sequence shown here is derived from an EMBL/GenBank/DDBJ whole genome shotgun (WGS) entry which is preliminary data.</text>
</comment>
<organism evidence="1 2">
    <name type="scientific">Boeremia exigua</name>
    <dbReference type="NCBI Taxonomy" id="749465"/>
    <lineage>
        <taxon>Eukaryota</taxon>
        <taxon>Fungi</taxon>
        <taxon>Dikarya</taxon>
        <taxon>Ascomycota</taxon>
        <taxon>Pezizomycotina</taxon>
        <taxon>Dothideomycetes</taxon>
        <taxon>Pleosporomycetidae</taxon>
        <taxon>Pleosporales</taxon>
        <taxon>Pleosporineae</taxon>
        <taxon>Didymellaceae</taxon>
        <taxon>Boeremia</taxon>
    </lineage>
</organism>
<keyword evidence="2" id="KW-1185">Reference proteome</keyword>
<gene>
    <name evidence="1" type="ORF">OPT61_g7995</name>
</gene>
<evidence type="ECO:0000313" key="1">
    <source>
        <dbReference type="EMBL" id="KAJ8108695.1"/>
    </source>
</evidence>
<name>A0ACC2I0P6_9PLEO</name>
<proteinExistence type="predicted"/>
<reference evidence="1" key="1">
    <citation type="submission" date="2022-11" db="EMBL/GenBank/DDBJ databases">
        <title>Genome Sequence of Boeremia exigua.</title>
        <authorList>
            <person name="Buettner E."/>
        </authorList>
    </citation>
    <scope>NUCLEOTIDE SEQUENCE</scope>
    <source>
        <strain evidence="1">CU02</strain>
    </source>
</reference>